<dbReference type="PANTHER" id="PTHR48100:SF15">
    <property type="entry name" value="SEDOHEPTULOSE 1,7-BISPHOSPHATASE"/>
    <property type="match status" value="1"/>
</dbReference>
<evidence type="ECO:0000313" key="2">
    <source>
        <dbReference type="EMBL" id="MEY8043085.1"/>
    </source>
</evidence>
<proteinExistence type="predicted"/>
<evidence type="ECO:0000256" key="1">
    <source>
        <dbReference type="SAM" id="MobiDB-lite"/>
    </source>
</evidence>
<dbReference type="SMART" id="SM00855">
    <property type="entry name" value="PGAM"/>
    <property type="match status" value="1"/>
</dbReference>
<dbReference type="CDD" id="cd07067">
    <property type="entry name" value="HP_PGM_like"/>
    <property type="match status" value="1"/>
</dbReference>
<dbReference type="InterPro" id="IPR029033">
    <property type="entry name" value="His_PPase_superfam"/>
</dbReference>
<accession>A0ABV4CPR9</accession>
<dbReference type="EMBL" id="JBGEHV010000076">
    <property type="protein sequence ID" value="MEY8043085.1"/>
    <property type="molecule type" value="Genomic_DNA"/>
</dbReference>
<comment type="caution">
    <text evidence="2">The sequence shown here is derived from an EMBL/GenBank/DDBJ whole genome shotgun (WGS) entry which is preliminary data.</text>
</comment>
<organism evidence="2 3">
    <name type="scientific">Saccharopolyspora cebuensis</name>
    <dbReference type="NCBI Taxonomy" id="418759"/>
    <lineage>
        <taxon>Bacteria</taxon>
        <taxon>Bacillati</taxon>
        <taxon>Actinomycetota</taxon>
        <taxon>Actinomycetes</taxon>
        <taxon>Pseudonocardiales</taxon>
        <taxon>Pseudonocardiaceae</taxon>
        <taxon>Saccharopolyspora</taxon>
    </lineage>
</organism>
<keyword evidence="3" id="KW-1185">Reference proteome</keyword>
<dbReference type="Gene3D" id="3.40.50.1240">
    <property type="entry name" value="Phosphoglycerate mutase-like"/>
    <property type="match status" value="1"/>
</dbReference>
<reference evidence="2 3" key="1">
    <citation type="submission" date="2024-08" db="EMBL/GenBank/DDBJ databases">
        <title>Genome mining of Saccharopolyspora cebuensis PGLac3 from Nigerian medicinal plant.</title>
        <authorList>
            <person name="Ezeobiora C.E."/>
            <person name="Igbokwe N.H."/>
            <person name="Amin D.H."/>
            <person name="Mendie U.E."/>
        </authorList>
    </citation>
    <scope>NUCLEOTIDE SEQUENCE [LARGE SCALE GENOMIC DNA]</scope>
    <source>
        <strain evidence="2 3">PGLac3</strain>
    </source>
</reference>
<protein>
    <submittedName>
        <fullName evidence="2">Histidine phosphatase family protein</fullName>
    </submittedName>
</protein>
<dbReference type="RefSeq" id="WP_345367476.1">
    <property type="nucleotide sequence ID" value="NZ_BAABII010000019.1"/>
</dbReference>
<name>A0ABV4CPR9_9PSEU</name>
<dbReference type="InterPro" id="IPR013078">
    <property type="entry name" value="His_Pase_superF_clade-1"/>
</dbReference>
<dbReference type="Pfam" id="PF00300">
    <property type="entry name" value="His_Phos_1"/>
    <property type="match status" value="1"/>
</dbReference>
<gene>
    <name evidence="2" type="ORF">AB8O55_27065</name>
</gene>
<dbReference type="Proteomes" id="UP001564626">
    <property type="component" value="Unassembled WGS sequence"/>
</dbReference>
<dbReference type="InterPro" id="IPR050275">
    <property type="entry name" value="PGM_Phosphatase"/>
</dbReference>
<sequence length="202" mass="21971">MAREQRIYLLRHGSTEWSQDGRHTSRTDLPLTPGGEQQARRVGPLLTALADGPAEVLVSPRVRARRTAELAGLTGPRTEHRLIEWDYGDYEGLTTPAIREQVPGWTVWTHPCPGGETAADVAYRADDLLAELRQNGSDAVLVGHGHFSRVLVARWLGLPATAGVHFALDAAGITVLGHERGTPQLVRGNVPASTTETLKERP</sequence>
<dbReference type="PANTHER" id="PTHR48100">
    <property type="entry name" value="BROAD-SPECIFICITY PHOSPHATASE YOR283W-RELATED"/>
    <property type="match status" value="1"/>
</dbReference>
<evidence type="ECO:0000313" key="3">
    <source>
        <dbReference type="Proteomes" id="UP001564626"/>
    </source>
</evidence>
<dbReference type="SUPFAM" id="SSF53254">
    <property type="entry name" value="Phosphoglycerate mutase-like"/>
    <property type="match status" value="1"/>
</dbReference>
<feature type="region of interest" description="Disordered" evidence="1">
    <location>
        <begin position="17"/>
        <end position="39"/>
    </location>
</feature>